<evidence type="ECO:0008006" key="4">
    <source>
        <dbReference type="Google" id="ProtNLM"/>
    </source>
</evidence>
<dbReference type="Proteomes" id="UP000626244">
    <property type="component" value="Unassembled WGS sequence"/>
</dbReference>
<accession>A0A8J3EY42</accession>
<keyword evidence="1" id="KW-0812">Transmembrane</keyword>
<keyword evidence="3" id="KW-1185">Reference proteome</keyword>
<keyword evidence="1" id="KW-1133">Transmembrane helix</keyword>
<protein>
    <recommendedName>
        <fullName evidence="4">Immunity protein 17</fullName>
    </recommendedName>
</protein>
<name>A0A8J3EY42_9BACI</name>
<evidence type="ECO:0000256" key="1">
    <source>
        <dbReference type="SAM" id="Phobius"/>
    </source>
</evidence>
<reference evidence="3" key="1">
    <citation type="journal article" date="2019" name="Int. J. Syst. Evol. Microbiol.">
        <title>The Global Catalogue of Microorganisms (GCM) 10K type strain sequencing project: providing services to taxonomists for standard genome sequencing and annotation.</title>
        <authorList>
            <consortium name="The Broad Institute Genomics Platform"/>
            <consortium name="The Broad Institute Genome Sequencing Center for Infectious Disease"/>
            <person name="Wu L."/>
            <person name="Ma J."/>
        </authorList>
    </citation>
    <scope>NUCLEOTIDE SEQUENCE [LARGE SCALE GENOMIC DNA]</scope>
    <source>
        <strain evidence="3">CGMCC 1.14993</strain>
    </source>
</reference>
<feature type="transmembrane region" description="Helical" evidence="1">
    <location>
        <begin position="7"/>
        <end position="30"/>
    </location>
</feature>
<sequence length="73" mass="8860">MKEVIGAIFVFITGIIFLGVGLFYFDKFYIHYKEFNENKIDLFPFINDYWFTRILFICIGVFMIFIILYSLYN</sequence>
<keyword evidence="1" id="KW-0472">Membrane</keyword>
<dbReference type="EMBL" id="BMHB01000001">
    <property type="protein sequence ID" value="GGI12931.1"/>
    <property type="molecule type" value="Genomic_DNA"/>
</dbReference>
<organism evidence="2 3">
    <name type="scientific">Gottfriedia solisilvae</name>
    <dbReference type="NCBI Taxonomy" id="1516104"/>
    <lineage>
        <taxon>Bacteria</taxon>
        <taxon>Bacillati</taxon>
        <taxon>Bacillota</taxon>
        <taxon>Bacilli</taxon>
        <taxon>Bacillales</taxon>
        <taxon>Bacillaceae</taxon>
        <taxon>Gottfriedia</taxon>
    </lineage>
</organism>
<feature type="transmembrane region" description="Helical" evidence="1">
    <location>
        <begin position="50"/>
        <end position="72"/>
    </location>
</feature>
<evidence type="ECO:0000313" key="3">
    <source>
        <dbReference type="Proteomes" id="UP000626244"/>
    </source>
</evidence>
<comment type="caution">
    <text evidence="2">The sequence shown here is derived from an EMBL/GenBank/DDBJ whole genome shotgun (WGS) entry which is preliminary data.</text>
</comment>
<gene>
    <name evidence="2" type="ORF">GCM10007380_15380</name>
</gene>
<proteinExistence type="predicted"/>
<evidence type="ECO:0000313" key="2">
    <source>
        <dbReference type="EMBL" id="GGI12931.1"/>
    </source>
</evidence>
<dbReference type="AlphaFoldDB" id="A0A8J3EY42"/>